<dbReference type="EMBL" id="ML119777">
    <property type="protein sequence ID" value="RPA74911.1"/>
    <property type="molecule type" value="Genomic_DNA"/>
</dbReference>
<feature type="region of interest" description="Disordered" evidence="1">
    <location>
        <begin position="109"/>
        <end position="135"/>
    </location>
</feature>
<sequence>MLCRFVCLGRPRDVYVAPVIELVKSQPSVFDHRRSCLFGGDVLMFRSPVLSVSCRPFYRRLIPLPPQGNKPTIQPHHQNSQPLSTAPLHHHLQLFESYLGQGQTLHPGPFCSPSPPASSRPPPIRVSTPGKKKVTAPPYADWRPLNKSQTLSLRQSLFSFSFSLSLSCI</sequence>
<proteinExistence type="predicted"/>
<keyword evidence="3" id="KW-1185">Reference proteome</keyword>
<evidence type="ECO:0000313" key="3">
    <source>
        <dbReference type="Proteomes" id="UP000275078"/>
    </source>
</evidence>
<accession>A0A3N4HS88</accession>
<protein>
    <submittedName>
        <fullName evidence="2">Uncharacterized protein</fullName>
    </submittedName>
</protein>
<name>A0A3N4HS88_ASCIM</name>
<gene>
    <name evidence="2" type="ORF">BJ508DRAFT_28817</name>
</gene>
<reference evidence="2 3" key="1">
    <citation type="journal article" date="2018" name="Nat. Ecol. Evol.">
        <title>Pezizomycetes genomes reveal the molecular basis of ectomycorrhizal truffle lifestyle.</title>
        <authorList>
            <person name="Murat C."/>
            <person name="Payen T."/>
            <person name="Noel B."/>
            <person name="Kuo A."/>
            <person name="Morin E."/>
            <person name="Chen J."/>
            <person name="Kohler A."/>
            <person name="Krizsan K."/>
            <person name="Balestrini R."/>
            <person name="Da Silva C."/>
            <person name="Montanini B."/>
            <person name="Hainaut M."/>
            <person name="Levati E."/>
            <person name="Barry K.W."/>
            <person name="Belfiori B."/>
            <person name="Cichocki N."/>
            <person name="Clum A."/>
            <person name="Dockter R.B."/>
            <person name="Fauchery L."/>
            <person name="Guy J."/>
            <person name="Iotti M."/>
            <person name="Le Tacon F."/>
            <person name="Lindquist E.A."/>
            <person name="Lipzen A."/>
            <person name="Malagnac F."/>
            <person name="Mello A."/>
            <person name="Molinier V."/>
            <person name="Miyauchi S."/>
            <person name="Poulain J."/>
            <person name="Riccioni C."/>
            <person name="Rubini A."/>
            <person name="Sitrit Y."/>
            <person name="Splivallo R."/>
            <person name="Traeger S."/>
            <person name="Wang M."/>
            <person name="Zifcakova L."/>
            <person name="Wipf D."/>
            <person name="Zambonelli A."/>
            <person name="Paolocci F."/>
            <person name="Nowrousian M."/>
            <person name="Ottonello S."/>
            <person name="Baldrian P."/>
            <person name="Spatafora J.W."/>
            <person name="Henrissat B."/>
            <person name="Nagy L.G."/>
            <person name="Aury J.M."/>
            <person name="Wincker P."/>
            <person name="Grigoriev I.V."/>
            <person name="Bonfante P."/>
            <person name="Martin F.M."/>
        </authorList>
    </citation>
    <scope>NUCLEOTIDE SEQUENCE [LARGE SCALE GENOMIC DNA]</scope>
    <source>
        <strain evidence="2 3">RN42</strain>
    </source>
</reference>
<evidence type="ECO:0000256" key="1">
    <source>
        <dbReference type="SAM" id="MobiDB-lite"/>
    </source>
</evidence>
<dbReference type="AlphaFoldDB" id="A0A3N4HS88"/>
<feature type="compositionally biased region" description="Pro residues" evidence="1">
    <location>
        <begin position="110"/>
        <end position="124"/>
    </location>
</feature>
<dbReference type="Proteomes" id="UP000275078">
    <property type="component" value="Unassembled WGS sequence"/>
</dbReference>
<evidence type="ECO:0000313" key="2">
    <source>
        <dbReference type="EMBL" id="RPA74911.1"/>
    </source>
</evidence>
<organism evidence="2 3">
    <name type="scientific">Ascobolus immersus RN42</name>
    <dbReference type="NCBI Taxonomy" id="1160509"/>
    <lineage>
        <taxon>Eukaryota</taxon>
        <taxon>Fungi</taxon>
        <taxon>Dikarya</taxon>
        <taxon>Ascomycota</taxon>
        <taxon>Pezizomycotina</taxon>
        <taxon>Pezizomycetes</taxon>
        <taxon>Pezizales</taxon>
        <taxon>Ascobolaceae</taxon>
        <taxon>Ascobolus</taxon>
    </lineage>
</organism>